<dbReference type="Proteomes" id="UP001431217">
    <property type="component" value="Unassembled WGS sequence"/>
</dbReference>
<keyword evidence="1" id="KW-0732">Signal</keyword>
<gene>
    <name evidence="2" type="ORF">M2650_03145</name>
</gene>
<evidence type="ECO:0000256" key="1">
    <source>
        <dbReference type="SAM" id="SignalP"/>
    </source>
</evidence>
<organism evidence="2 3">
    <name type="scientific">Luteimonas galliterrae</name>
    <dbReference type="NCBI Taxonomy" id="2940486"/>
    <lineage>
        <taxon>Bacteria</taxon>
        <taxon>Pseudomonadati</taxon>
        <taxon>Pseudomonadota</taxon>
        <taxon>Gammaproteobacteria</taxon>
        <taxon>Lysobacterales</taxon>
        <taxon>Lysobacteraceae</taxon>
        <taxon>Luteimonas</taxon>
    </lineage>
</organism>
<name>A0ABT0MH69_9GAMM</name>
<evidence type="ECO:0000313" key="3">
    <source>
        <dbReference type="Proteomes" id="UP001431217"/>
    </source>
</evidence>
<comment type="caution">
    <text evidence="2">The sequence shown here is derived from an EMBL/GenBank/DDBJ whole genome shotgun (WGS) entry which is preliminary data.</text>
</comment>
<feature type="chain" id="PRO_5045287112" description="TonB-dependent receptor" evidence="1">
    <location>
        <begin position="27"/>
        <end position="167"/>
    </location>
</feature>
<proteinExistence type="predicted"/>
<reference evidence="2 3" key="1">
    <citation type="submission" date="2022-05" db="EMBL/GenBank/DDBJ databases">
        <title>Luteimonas sp. SX5, whole genome shotgun sequencing project.</title>
        <authorList>
            <person name="Zhao G."/>
            <person name="Shen L."/>
        </authorList>
    </citation>
    <scope>NUCLEOTIDE SEQUENCE [LARGE SCALE GENOMIC DNA]</scope>
    <source>
        <strain evidence="2 3">SX5</strain>
    </source>
</reference>
<accession>A0ABT0MH69</accession>
<protein>
    <recommendedName>
        <fullName evidence="4">TonB-dependent receptor</fullName>
    </recommendedName>
</protein>
<evidence type="ECO:0008006" key="4">
    <source>
        <dbReference type="Google" id="ProtNLM"/>
    </source>
</evidence>
<dbReference type="RefSeq" id="WP_249471054.1">
    <property type="nucleotide sequence ID" value="NZ_JAMBEP010000001.1"/>
</dbReference>
<dbReference type="EMBL" id="JAMBEP010000001">
    <property type="protein sequence ID" value="MCL1633640.1"/>
    <property type="molecule type" value="Genomic_DNA"/>
</dbReference>
<evidence type="ECO:0000313" key="2">
    <source>
        <dbReference type="EMBL" id="MCL1633640.1"/>
    </source>
</evidence>
<keyword evidence="3" id="KW-1185">Reference proteome</keyword>
<sequence>MRTIPHRFSALSWLMAGLTCAVPAEAQDSEASPLGQPVVFDRLESLRGGFDLPSGLQASFGFERVVYLNGELVATTRVSIPDIGNMTPEQAQSLAAAKQATLVQVGQGNTFQGGAGAGGLVIQNTLDNQDIQVLTTLDIGTNMLGHYKDLNTEAALRDALIAAPGSP</sequence>
<feature type="signal peptide" evidence="1">
    <location>
        <begin position="1"/>
        <end position="26"/>
    </location>
</feature>